<dbReference type="Proteomes" id="UP001055072">
    <property type="component" value="Unassembled WGS sequence"/>
</dbReference>
<sequence>MNESMPSHAMENEMKAIDLNADICGRLRKGTTWMNLNMKVIFPSHGHLLLFRPCFLEDLKTLGYRLSSTICLKFHIIALQTKFTGNIDICRTGFKVDIDMMDPWVLDFWKWGRRSQVIGCRSTYSAAGFRGTRAHQRNDSFLSSNQPSNFKYQCGTVHYMSRTTTSSVTRLSQRPTRFQVHYGASSLRELRRTESKPRAWARCSGYTIVGTPYHLDRG</sequence>
<evidence type="ECO:0000313" key="1">
    <source>
        <dbReference type="EMBL" id="KAI0092771.1"/>
    </source>
</evidence>
<protein>
    <submittedName>
        <fullName evidence="1">Uncharacterized protein</fullName>
    </submittedName>
</protein>
<gene>
    <name evidence="1" type="ORF">BDY19DRAFT_903529</name>
</gene>
<keyword evidence="2" id="KW-1185">Reference proteome</keyword>
<comment type="caution">
    <text evidence="1">The sequence shown here is derived from an EMBL/GenBank/DDBJ whole genome shotgun (WGS) entry which is preliminary data.</text>
</comment>
<accession>A0ACB8UF26</accession>
<dbReference type="EMBL" id="MU274903">
    <property type="protein sequence ID" value="KAI0092771.1"/>
    <property type="molecule type" value="Genomic_DNA"/>
</dbReference>
<evidence type="ECO:0000313" key="2">
    <source>
        <dbReference type="Proteomes" id="UP001055072"/>
    </source>
</evidence>
<proteinExistence type="predicted"/>
<organism evidence="1 2">
    <name type="scientific">Irpex rosettiformis</name>
    <dbReference type="NCBI Taxonomy" id="378272"/>
    <lineage>
        <taxon>Eukaryota</taxon>
        <taxon>Fungi</taxon>
        <taxon>Dikarya</taxon>
        <taxon>Basidiomycota</taxon>
        <taxon>Agaricomycotina</taxon>
        <taxon>Agaricomycetes</taxon>
        <taxon>Polyporales</taxon>
        <taxon>Irpicaceae</taxon>
        <taxon>Irpex</taxon>
    </lineage>
</organism>
<reference evidence="1" key="1">
    <citation type="journal article" date="2021" name="Environ. Microbiol.">
        <title>Gene family expansions and transcriptome signatures uncover fungal adaptations to wood decay.</title>
        <authorList>
            <person name="Hage H."/>
            <person name="Miyauchi S."/>
            <person name="Viragh M."/>
            <person name="Drula E."/>
            <person name="Min B."/>
            <person name="Chaduli D."/>
            <person name="Navarro D."/>
            <person name="Favel A."/>
            <person name="Norest M."/>
            <person name="Lesage-Meessen L."/>
            <person name="Balint B."/>
            <person name="Merenyi Z."/>
            <person name="de Eugenio L."/>
            <person name="Morin E."/>
            <person name="Martinez A.T."/>
            <person name="Baldrian P."/>
            <person name="Stursova M."/>
            <person name="Martinez M.J."/>
            <person name="Novotny C."/>
            <person name="Magnuson J.K."/>
            <person name="Spatafora J.W."/>
            <person name="Maurice S."/>
            <person name="Pangilinan J."/>
            <person name="Andreopoulos W."/>
            <person name="LaButti K."/>
            <person name="Hundley H."/>
            <person name="Na H."/>
            <person name="Kuo A."/>
            <person name="Barry K."/>
            <person name="Lipzen A."/>
            <person name="Henrissat B."/>
            <person name="Riley R."/>
            <person name="Ahrendt S."/>
            <person name="Nagy L.G."/>
            <person name="Grigoriev I.V."/>
            <person name="Martin F."/>
            <person name="Rosso M.N."/>
        </authorList>
    </citation>
    <scope>NUCLEOTIDE SEQUENCE</scope>
    <source>
        <strain evidence="1">CBS 384.51</strain>
    </source>
</reference>
<name>A0ACB8UF26_9APHY</name>